<sequence>MKEVHKDNICVVTRSEVDVNRYYGRGRNNNLPFCMLRYQDSSDPNKENGFTLEGVIASAIDRLEHFNTGQFKCDHNDRALEHLRGALKELNDRVEDRKARDVYNTDKA</sequence>
<dbReference type="Proteomes" id="UP000317703">
    <property type="component" value="Segment"/>
</dbReference>
<protein>
    <recommendedName>
        <fullName evidence="2">Acb2/Tad1 hairpin domain-containing protein</fullName>
    </recommendedName>
</protein>
<evidence type="ECO:0000256" key="1">
    <source>
        <dbReference type="ARBA" id="ARBA00022741"/>
    </source>
</evidence>
<dbReference type="InterPro" id="IPR056098">
    <property type="entry name" value="Acb2/Tad1_hairpin"/>
</dbReference>
<evidence type="ECO:0000313" key="3">
    <source>
        <dbReference type="EMBL" id="QDJ96815.1"/>
    </source>
</evidence>
<keyword evidence="1" id="KW-0547">Nucleotide-binding</keyword>
<evidence type="ECO:0000313" key="4">
    <source>
        <dbReference type="Proteomes" id="UP000317703"/>
    </source>
</evidence>
<reference evidence="3" key="1">
    <citation type="submission" date="2019-06" db="EMBL/GenBank/DDBJ databases">
        <title>Complete genome sequence of Aeromonas hydrophila bacteriophage PS1.</title>
        <authorList>
            <person name="Rai S."/>
            <person name="Tyagi A."/>
            <person name="Kumar N."/>
            <person name="Singh N."/>
        </authorList>
    </citation>
    <scope>NUCLEOTIDE SEQUENCE [LARGE SCALE GENOMIC DNA]</scope>
</reference>
<name>A0A514TUW6_9CAUD</name>
<proteinExistence type="predicted"/>
<evidence type="ECO:0000259" key="2">
    <source>
        <dbReference type="Pfam" id="PF24729"/>
    </source>
</evidence>
<dbReference type="Pfam" id="PF24729">
    <property type="entry name" value="Acb2_Tad1_hairpin"/>
    <property type="match status" value="1"/>
</dbReference>
<organism evidence="3 4">
    <name type="scientific">Aeromonas phage PS1</name>
    <dbReference type="NCBI Taxonomy" id="2591406"/>
    <lineage>
        <taxon>Viruses</taxon>
        <taxon>Duplodnaviria</taxon>
        <taxon>Heunggongvirae</taxon>
        <taxon>Uroviricota</taxon>
        <taxon>Caudoviricetes</taxon>
        <taxon>Chimalliviridae</taxon>
        <taxon>Ferozepurvirus</taxon>
        <taxon>Ferozepurvirus PS1</taxon>
    </lineage>
</organism>
<accession>A0A514TUW6</accession>
<gene>
    <name evidence="3" type="ORF">PS1_0056</name>
</gene>
<feature type="domain" description="Acb2/Tad1 hairpin" evidence="2">
    <location>
        <begin position="37"/>
        <end position="94"/>
    </location>
</feature>
<keyword evidence="4" id="KW-1185">Reference proteome</keyword>
<dbReference type="EMBL" id="MN032614">
    <property type="protein sequence ID" value="QDJ96815.1"/>
    <property type="molecule type" value="Genomic_DNA"/>
</dbReference>